<organism evidence="9 10">
    <name type="scientific">Acholeplasma oculi</name>
    <dbReference type="NCBI Taxonomy" id="35623"/>
    <lineage>
        <taxon>Bacteria</taxon>
        <taxon>Bacillati</taxon>
        <taxon>Mycoplasmatota</taxon>
        <taxon>Mollicutes</taxon>
        <taxon>Acholeplasmatales</taxon>
        <taxon>Acholeplasmataceae</taxon>
        <taxon>Acholeplasma</taxon>
    </lineage>
</organism>
<evidence type="ECO:0000313" key="9">
    <source>
        <dbReference type="EMBL" id="CDR30860.1"/>
    </source>
</evidence>
<dbReference type="STRING" id="35623.Aocu_07870"/>
<dbReference type="PROSITE" id="PS50928">
    <property type="entry name" value="ABC_TM1"/>
    <property type="match status" value="1"/>
</dbReference>
<keyword evidence="6 7" id="KW-0472">Membrane</keyword>
<evidence type="ECO:0000256" key="6">
    <source>
        <dbReference type="ARBA" id="ARBA00023136"/>
    </source>
</evidence>
<feature type="transmembrane region" description="Helical" evidence="7">
    <location>
        <begin position="45"/>
        <end position="70"/>
    </location>
</feature>
<sequence>MMNKMIQYKNQTVSIFKKAVDFVKSDKLKKLIFGHSAAKGFIGKLLVYVLLIGISYVFLFPIMRMIMLSFMSQNDILNPEVSWIPKEWTINNMVVSNYVLGLLPPSWFAADLSFFDRVFGTFSNPGNLFKSIYNISILAIIQTIISALTGFAFARYNFRFKKVMFVMLLLSFIIPLPMLTIPRIMMISGIQESFWLPFYDALFANNFLSGFFNRTLFSSLMPQIIFSFVGQGINSAILILIFYNFFKMIPISLDEAARIDGASSLQVFWHIYIKLVIPIVLIVFLFSFIWNWNDIYSATIFYSSNNPLIVMRLSLFDSIFADQAGSAPGDVGMGLINEGYKSAATFLSILPLLILYLVAQKQFIEGIERTGMTGE</sequence>
<dbReference type="SUPFAM" id="SSF161098">
    <property type="entry name" value="MetI-like"/>
    <property type="match status" value="1"/>
</dbReference>
<dbReference type="PATRIC" id="fig|35623.3.peg.787"/>
<dbReference type="KEGG" id="aoc:Aocu_07870"/>
<keyword evidence="3" id="KW-1003">Cell membrane</keyword>
<feature type="transmembrane region" description="Helical" evidence="7">
    <location>
        <begin position="340"/>
        <end position="359"/>
    </location>
</feature>
<protein>
    <submittedName>
        <fullName evidence="9">ABC transporter, permease component</fullName>
    </submittedName>
</protein>
<evidence type="ECO:0000256" key="3">
    <source>
        <dbReference type="ARBA" id="ARBA00022475"/>
    </source>
</evidence>
<dbReference type="CDD" id="cd06261">
    <property type="entry name" value="TM_PBP2"/>
    <property type="match status" value="1"/>
</dbReference>
<dbReference type="AlphaFoldDB" id="A0A061AAD3"/>
<evidence type="ECO:0000256" key="5">
    <source>
        <dbReference type="ARBA" id="ARBA00022989"/>
    </source>
</evidence>
<keyword evidence="4 7" id="KW-0812">Transmembrane</keyword>
<dbReference type="InterPro" id="IPR000515">
    <property type="entry name" value="MetI-like"/>
</dbReference>
<feature type="transmembrane region" description="Helical" evidence="7">
    <location>
        <begin position="131"/>
        <end position="151"/>
    </location>
</feature>
<dbReference type="InParanoid" id="A0A061AAD3"/>
<evidence type="ECO:0000256" key="4">
    <source>
        <dbReference type="ARBA" id="ARBA00022692"/>
    </source>
</evidence>
<dbReference type="PANTHER" id="PTHR43744:SF8">
    <property type="entry name" value="SN-GLYCEROL-3-PHOSPHATE TRANSPORT SYSTEM PERMEASE PROTEIN UGPE"/>
    <property type="match status" value="1"/>
</dbReference>
<evidence type="ECO:0000256" key="1">
    <source>
        <dbReference type="ARBA" id="ARBA00004651"/>
    </source>
</evidence>
<keyword evidence="5 7" id="KW-1133">Transmembrane helix</keyword>
<gene>
    <name evidence="9" type="ORF">Aocu_07870</name>
</gene>
<keyword evidence="10" id="KW-1185">Reference proteome</keyword>
<dbReference type="OrthoDB" id="9771544at2"/>
<evidence type="ECO:0000313" key="10">
    <source>
        <dbReference type="Proteomes" id="UP000032434"/>
    </source>
</evidence>
<dbReference type="Pfam" id="PF00528">
    <property type="entry name" value="BPD_transp_1"/>
    <property type="match status" value="1"/>
</dbReference>
<comment type="subcellular location">
    <subcellularLocation>
        <location evidence="1 7">Cell membrane</location>
        <topology evidence="1 7">Multi-pass membrane protein</topology>
    </subcellularLocation>
</comment>
<name>A0A061AAD3_9MOLU</name>
<dbReference type="RefSeq" id="WP_115734965.1">
    <property type="nucleotide sequence ID" value="NZ_FUZK01000001.1"/>
</dbReference>
<evidence type="ECO:0000256" key="7">
    <source>
        <dbReference type="RuleBase" id="RU363032"/>
    </source>
</evidence>
<feature type="transmembrane region" description="Helical" evidence="7">
    <location>
        <begin position="224"/>
        <end position="246"/>
    </location>
</feature>
<dbReference type="HOGENOM" id="CLU_016047_1_1_14"/>
<comment type="similarity">
    <text evidence="7">Belongs to the binding-protein-dependent transport system permease family.</text>
</comment>
<feature type="transmembrane region" description="Helical" evidence="7">
    <location>
        <begin position="163"/>
        <end position="181"/>
    </location>
</feature>
<accession>A0A061AAD3</accession>
<dbReference type="EMBL" id="LK028559">
    <property type="protein sequence ID" value="CDR30860.1"/>
    <property type="molecule type" value="Genomic_DNA"/>
</dbReference>
<dbReference type="InterPro" id="IPR035906">
    <property type="entry name" value="MetI-like_sf"/>
</dbReference>
<dbReference type="PANTHER" id="PTHR43744">
    <property type="entry name" value="ABC TRANSPORTER PERMEASE PROTEIN MG189-RELATED-RELATED"/>
    <property type="match status" value="1"/>
</dbReference>
<feature type="domain" description="ABC transmembrane type-1" evidence="8">
    <location>
        <begin position="128"/>
        <end position="359"/>
    </location>
</feature>
<dbReference type="GO" id="GO:0005886">
    <property type="term" value="C:plasma membrane"/>
    <property type="evidence" value="ECO:0007669"/>
    <property type="project" value="UniProtKB-SubCell"/>
</dbReference>
<evidence type="ECO:0000259" key="8">
    <source>
        <dbReference type="PROSITE" id="PS50928"/>
    </source>
</evidence>
<evidence type="ECO:0000256" key="2">
    <source>
        <dbReference type="ARBA" id="ARBA00022448"/>
    </source>
</evidence>
<dbReference type="Gene3D" id="1.10.3720.10">
    <property type="entry name" value="MetI-like"/>
    <property type="match status" value="1"/>
</dbReference>
<dbReference type="GO" id="GO:0055085">
    <property type="term" value="P:transmembrane transport"/>
    <property type="evidence" value="ECO:0007669"/>
    <property type="project" value="InterPro"/>
</dbReference>
<dbReference type="Proteomes" id="UP000032434">
    <property type="component" value="Chromosome 1"/>
</dbReference>
<feature type="transmembrane region" description="Helical" evidence="7">
    <location>
        <begin position="267"/>
        <end position="290"/>
    </location>
</feature>
<keyword evidence="2 7" id="KW-0813">Transport</keyword>
<reference evidence="10" key="1">
    <citation type="submission" date="2014-05" db="EMBL/GenBank/DDBJ databases">
        <authorList>
            <person name="Kube M."/>
        </authorList>
    </citation>
    <scope>NUCLEOTIDE SEQUENCE [LARGE SCALE GENOMIC DNA]</scope>
</reference>
<proteinExistence type="inferred from homology"/>